<dbReference type="EMBL" id="KK914370">
    <property type="protein sequence ID" value="KDP38108.1"/>
    <property type="molecule type" value="Genomic_DNA"/>
</dbReference>
<dbReference type="Pfam" id="PF00641">
    <property type="entry name" value="Zn_ribbon_RanBP"/>
    <property type="match status" value="3"/>
</dbReference>
<keyword evidence="2 4" id="KW-0863">Zinc-finger</keyword>
<dbReference type="PANTHER" id="PTHR23111">
    <property type="entry name" value="ZINC FINGER PROTEIN"/>
    <property type="match status" value="1"/>
</dbReference>
<evidence type="ECO:0000256" key="5">
    <source>
        <dbReference type="SAM" id="MobiDB-lite"/>
    </source>
</evidence>
<evidence type="ECO:0000256" key="1">
    <source>
        <dbReference type="ARBA" id="ARBA00022723"/>
    </source>
</evidence>
<feature type="domain" description="RanBP2-type" evidence="6">
    <location>
        <begin position="273"/>
        <end position="302"/>
    </location>
</feature>
<feature type="compositionally biased region" description="Basic and acidic residues" evidence="5">
    <location>
        <begin position="329"/>
        <end position="350"/>
    </location>
</feature>
<evidence type="ECO:0000256" key="2">
    <source>
        <dbReference type="ARBA" id="ARBA00022771"/>
    </source>
</evidence>
<evidence type="ECO:0000313" key="8">
    <source>
        <dbReference type="Proteomes" id="UP000027138"/>
    </source>
</evidence>
<organism evidence="7 8">
    <name type="scientific">Jatropha curcas</name>
    <name type="common">Barbados nut</name>
    <dbReference type="NCBI Taxonomy" id="180498"/>
    <lineage>
        <taxon>Eukaryota</taxon>
        <taxon>Viridiplantae</taxon>
        <taxon>Streptophyta</taxon>
        <taxon>Embryophyta</taxon>
        <taxon>Tracheophyta</taxon>
        <taxon>Spermatophyta</taxon>
        <taxon>Magnoliopsida</taxon>
        <taxon>eudicotyledons</taxon>
        <taxon>Gunneridae</taxon>
        <taxon>Pentapetalae</taxon>
        <taxon>rosids</taxon>
        <taxon>fabids</taxon>
        <taxon>Malpighiales</taxon>
        <taxon>Euphorbiaceae</taxon>
        <taxon>Crotonoideae</taxon>
        <taxon>Jatropheae</taxon>
        <taxon>Jatropha</taxon>
    </lineage>
</organism>
<feature type="domain" description="RanBP2-type" evidence="6">
    <location>
        <begin position="196"/>
        <end position="219"/>
    </location>
</feature>
<dbReference type="PROSITE" id="PS01358">
    <property type="entry name" value="ZF_RANBP2_1"/>
    <property type="match status" value="3"/>
</dbReference>
<dbReference type="GO" id="GO:0008270">
    <property type="term" value="F:zinc ion binding"/>
    <property type="evidence" value="ECO:0007669"/>
    <property type="project" value="UniProtKB-KW"/>
</dbReference>
<dbReference type="OrthoDB" id="448399at2759"/>
<dbReference type="AlphaFoldDB" id="A0A067KT00"/>
<evidence type="ECO:0000256" key="3">
    <source>
        <dbReference type="ARBA" id="ARBA00022833"/>
    </source>
</evidence>
<sequence length="446" mass="52244">MVQISHPWPEWVNLMKLLIRRSYFEINGNPFLNGELGNKEKNWIRTACLNFGRDQFGLIRFLSRKDIHVIVGCGCPSIDRKVVNSGKRLRAHVGIDEGNVCSSCKLRGDCERAYVKAREDEGGRTIDVMRILLTYGLDSIFVENKAVQNKIVKDSVRMLMKEMVDYSSQPLDSDLQDGKILKYGATLENHSNVPMKQGDWLCPKCNFLNFARNIRCLRCDGLFQERLKQLHEDQNHLPLKKGDWICEKCNFLNFAKNTRCLQCKEKPPKRQLNPGEWECESCNYINFRRNMVCLKCDHRRPKALNATNITSTQPEHDNAGYPNQRRSRFVHDENEANGDKSMGPERRNQRRRVEMWRFVEEEREDNQNEDSRFVNFPIVGGKSSLSQNAEKRERWKIEMLEKNKTSTRTNESDEEFRFTDTQRCKYLEATDDEDMSEWFGNGKEME</sequence>
<dbReference type="InterPro" id="IPR001876">
    <property type="entry name" value="Znf_RanBP2"/>
</dbReference>
<feature type="domain" description="RanBP2-type" evidence="6">
    <location>
        <begin position="240"/>
        <end position="269"/>
    </location>
</feature>
<dbReference type="GO" id="GO:0005737">
    <property type="term" value="C:cytoplasm"/>
    <property type="evidence" value="ECO:0007669"/>
    <property type="project" value="TreeGrafter"/>
</dbReference>
<reference evidence="7 8" key="1">
    <citation type="journal article" date="2014" name="PLoS ONE">
        <title>Global Analysis of Gene Expression Profiles in Physic Nut (Jatropha curcas L.) Seedlings Exposed to Salt Stress.</title>
        <authorList>
            <person name="Zhang L."/>
            <person name="Zhang C."/>
            <person name="Wu P."/>
            <person name="Chen Y."/>
            <person name="Li M."/>
            <person name="Jiang H."/>
            <person name="Wu G."/>
        </authorList>
    </citation>
    <scope>NUCLEOTIDE SEQUENCE [LARGE SCALE GENOMIC DNA]</scope>
    <source>
        <strain evidence="8">cv. GZQX0401</strain>
        <tissue evidence="7">Young leaves</tissue>
    </source>
</reference>
<keyword evidence="8" id="KW-1185">Reference proteome</keyword>
<dbReference type="InterPro" id="IPR036443">
    <property type="entry name" value="Znf_RanBP2_sf"/>
</dbReference>
<dbReference type="GO" id="GO:0003729">
    <property type="term" value="F:mRNA binding"/>
    <property type="evidence" value="ECO:0007669"/>
    <property type="project" value="TreeGrafter"/>
</dbReference>
<keyword evidence="3" id="KW-0862">Zinc</keyword>
<feature type="region of interest" description="Disordered" evidence="5">
    <location>
        <begin position="310"/>
        <end position="350"/>
    </location>
</feature>
<proteinExistence type="predicted"/>
<dbReference type="Proteomes" id="UP000027138">
    <property type="component" value="Unassembled WGS sequence"/>
</dbReference>
<dbReference type="PROSITE" id="PS50199">
    <property type="entry name" value="ZF_RANBP2_2"/>
    <property type="match status" value="3"/>
</dbReference>
<dbReference type="SUPFAM" id="SSF90209">
    <property type="entry name" value="Ran binding protein zinc finger-like"/>
    <property type="match status" value="3"/>
</dbReference>
<dbReference type="PANTHER" id="PTHR23111:SF23">
    <property type="entry name" value="RAN BP2_NZF ZINC FINGER-LIKE SUPERFAMILY PROTEIN"/>
    <property type="match status" value="1"/>
</dbReference>
<evidence type="ECO:0000256" key="4">
    <source>
        <dbReference type="PROSITE-ProRule" id="PRU00322"/>
    </source>
</evidence>
<dbReference type="SMART" id="SM00547">
    <property type="entry name" value="ZnF_RBZ"/>
    <property type="match status" value="3"/>
</dbReference>
<keyword evidence="1" id="KW-0479">Metal-binding</keyword>
<evidence type="ECO:0000259" key="6">
    <source>
        <dbReference type="PROSITE" id="PS50199"/>
    </source>
</evidence>
<accession>A0A067KT00</accession>
<gene>
    <name evidence="7" type="ORF">JCGZ_04751</name>
</gene>
<dbReference type="Gene3D" id="4.10.1060.10">
    <property type="entry name" value="Zinc finger, RanBP2-type"/>
    <property type="match status" value="3"/>
</dbReference>
<evidence type="ECO:0000313" key="7">
    <source>
        <dbReference type="EMBL" id="KDP38108.1"/>
    </source>
</evidence>
<name>A0A067KT00_JATCU</name>
<protein>
    <recommendedName>
        <fullName evidence="6">RanBP2-type domain-containing protein</fullName>
    </recommendedName>
</protein>